<reference evidence="1" key="1">
    <citation type="submission" date="2016-01" db="EMBL/GenBank/DDBJ databases">
        <title>Reference transcriptome for the parasite Schistocephalus solidus: insights into the molecular evolution of parasitism.</title>
        <authorList>
            <person name="Hebert F.O."/>
            <person name="Grambauer S."/>
            <person name="Barber I."/>
            <person name="Landry C.R."/>
            <person name="Aubin-Horth N."/>
        </authorList>
    </citation>
    <scope>NUCLEOTIDE SEQUENCE</scope>
</reference>
<dbReference type="PANTHER" id="PTHR17901">
    <property type="entry name" value="MAGNESIUM-DEPENDENT PHOSPHATASE 1 MDP1"/>
    <property type="match status" value="1"/>
</dbReference>
<dbReference type="PANTHER" id="PTHR17901:SF14">
    <property type="entry name" value="MAGNESIUM-DEPENDENT PHOSPHATASE 1"/>
    <property type="match status" value="1"/>
</dbReference>
<dbReference type="Pfam" id="PF12689">
    <property type="entry name" value="Acid_PPase"/>
    <property type="match status" value="1"/>
</dbReference>
<dbReference type="InterPro" id="IPR036412">
    <property type="entry name" value="HAD-like_sf"/>
</dbReference>
<dbReference type="Gene3D" id="3.40.50.1000">
    <property type="entry name" value="HAD superfamily/HAD-like"/>
    <property type="match status" value="1"/>
</dbReference>
<dbReference type="SFLD" id="SFLDS00003">
    <property type="entry name" value="Haloacid_Dehalogenase"/>
    <property type="match status" value="1"/>
</dbReference>
<proteinExistence type="predicted"/>
<dbReference type="InterPro" id="IPR010033">
    <property type="entry name" value="HAD_SF_ppase_IIIC"/>
</dbReference>
<dbReference type="GO" id="GO:0003993">
    <property type="term" value="F:acid phosphatase activity"/>
    <property type="evidence" value="ECO:0007669"/>
    <property type="project" value="TreeGrafter"/>
</dbReference>
<dbReference type="InterPro" id="IPR023214">
    <property type="entry name" value="HAD_sf"/>
</dbReference>
<accession>A0A0X3Q582</accession>
<dbReference type="EMBL" id="GEEE01004625">
    <property type="protein sequence ID" value="JAP58600.1"/>
    <property type="molecule type" value="Transcribed_RNA"/>
</dbReference>
<organism evidence="1">
    <name type="scientific">Schistocephalus solidus</name>
    <name type="common">Tapeworm</name>
    <dbReference type="NCBI Taxonomy" id="70667"/>
    <lineage>
        <taxon>Eukaryota</taxon>
        <taxon>Metazoa</taxon>
        <taxon>Spiralia</taxon>
        <taxon>Lophotrochozoa</taxon>
        <taxon>Platyhelminthes</taxon>
        <taxon>Cestoda</taxon>
        <taxon>Eucestoda</taxon>
        <taxon>Diphyllobothriidea</taxon>
        <taxon>Diphyllobothriidae</taxon>
        <taxon>Schistocephalus</taxon>
    </lineage>
</organism>
<dbReference type="SFLD" id="SFLDG01129">
    <property type="entry name" value="C1.5:_HAD__Beta-PGM__Phosphata"/>
    <property type="match status" value="1"/>
</dbReference>
<protein>
    <submittedName>
        <fullName evidence="1">Magnesium-dependent phosphatase 1</fullName>
    </submittedName>
</protein>
<gene>
    <name evidence="1" type="primary">MGDP1</name>
    <name evidence="1" type="ORF">TR116811</name>
</gene>
<dbReference type="SFLD" id="SFLDG01131">
    <property type="entry name" value="C1.5.2:_MDP_Like"/>
    <property type="match status" value="1"/>
</dbReference>
<name>A0A0X3Q582_SCHSO</name>
<sequence length="171" mass="19489">MFTGLDTKPSLIVFDLDGTLWPFDCDSFDRSKFHSKNGLVYDESNTELAPYSSSEAILRSIKAQPDIKLAVASRTTSPKVARQLLHMYSWYDLFDYLEIYPSCKIQHFKELKKKSNIPFCEMLFFDDLSWNISDVSSLGVHAHLVHNGVDSHVLRNALVDFAKHSIVTSQP</sequence>
<dbReference type="AlphaFoldDB" id="A0A0X3Q582"/>
<dbReference type="NCBIfam" id="TIGR01681">
    <property type="entry name" value="HAD-SF-IIIC"/>
    <property type="match status" value="1"/>
</dbReference>
<dbReference type="InterPro" id="IPR010036">
    <property type="entry name" value="MDP_1_eu_arc"/>
</dbReference>
<dbReference type="NCBIfam" id="TIGR01685">
    <property type="entry name" value="MDP-1"/>
    <property type="match status" value="1"/>
</dbReference>
<dbReference type="SUPFAM" id="SSF56784">
    <property type="entry name" value="HAD-like"/>
    <property type="match status" value="1"/>
</dbReference>
<evidence type="ECO:0000313" key="1">
    <source>
        <dbReference type="EMBL" id="JAP58600.1"/>
    </source>
</evidence>